<dbReference type="Proteomes" id="UP000632740">
    <property type="component" value="Unassembled WGS sequence"/>
</dbReference>
<reference evidence="2" key="1">
    <citation type="submission" date="2021-01" db="EMBL/GenBank/DDBJ databases">
        <title>Whole genome shotgun sequence of Cellulomonas chitinilytica NBRC 110799.</title>
        <authorList>
            <person name="Komaki H."/>
            <person name="Tamura T."/>
        </authorList>
    </citation>
    <scope>NUCLEOTIDE SEQUENCE</scope>
    <source>
        <strain evidence="2">NBRC 110799</strain>
    </source>
</reference>
<dbReference type="EMBL" id="BONK01000001">
    <property type="protein sequence ID" value="GIG19693.1"/>
    <property type="molecule type" value="Genomic_DNA"/>
</dbReference>
<evidence type="ECO:0000313" key="2">
    <source>
        <dbReference type="EMBL" id="GIG19693.1"/>
    </source>
</evidence>
<evidence type="ECO:0000313" key="3">
    <source>
        <dbReference type="Proteomes" id="UP000632740"/>
    </source>
</evidence>
<evidence type="ECO:0000259" key="1">
    <source>
        <dbReference type="Pfam" id="PF01471"/>
    </source>
</evidence>
<dbReference type="Gene3D" id="1.10.101.10">
    <property type="entry name" value="PGBD-like superfamily/PGBD"/>
    <property type="match status" value="1"/>
</dbReference>
<dbReference type="InterPro" id="IPR036366">
    <property type="entry name" value="PGBDSf"/>
</dbReference>
<dbReference type="AlphaFoldDB" id="A0A919P0Q7"/>
<keyword evidence="3" id="KW-1185">Reference proteome</keyword>
<sequence length="427" mass="42461">MVSEQSGPRRARWLAVWVVVSLLVTSVAFALGTLVRSPSEAAAANSREKVPVTARVTQREITAEETVVTGKVAAGTRRDVVPAATSASASRSVLTGRSVDAGAVLLPGTAPIEVNSRPLVTLTLPFDLFRDLGPGMEGSDVRAVQEGLAGLHLFRGTPDGRFGRQTSAAIRALYARVGASAPAPSTELSSAVEAANEALTAAEAALQPAPTSPEGALDAPTSTAGLEAAVTKARADLAAATAAADTPLPAAEILSLPSAPVQLVSVAAVGTDVTEAPALTLRSGDTTVVARASVAAADQLAVGATATITGASDTSVSASATVTAVSDFRSAATEEGTPPGFDITLTLGADSVFDDGALVVVTPDQAPEAASGPAVPLVAVRHDSDGSYVMAGGGTPARVAVTVVASGQGWAIVESGLHVGDVVQVSG</sequence>
<dbReference type="InterPro" id="IPR002477">
    <property type="entry name" value="Peptidoglycan-bd-like"/>
</dbReference>
<dbReference type="SUPFAM" id="SSF47090">
    <property type="entry name" value="PGBD-like"/>
    <property type="match status" value="1"/>
</dbReference>
<accession>A0A919P0Q7</accession>
<gene>
    <name evidence="2" type="ORF">Cch01nite_04170</name>
</gene>
<organism evidence="2 3">
    <name type="scientific">Cellulomonas chitinilytica</name>
    <dbReference type="NCBI Taxonomy" id="398759"/>
    <lineage>
        <taxon>Bacteria</taxon>
        <taxon>Bacillati</taxon>
        <taxon>Actinomycetota</taxon>
        <taxon>Actinomycetes</taxon>
        <taxon>Micrococcales</taxon>
        <taxon>Cellulomonadaceae</taxon>
        <taxon>Cellulomonas</taxon>
    </lineage>
</organism>
<name>A0A919P0Q7_9CELL</name>
<feature type="domain" description="Peptidoglycan binding-like" evidence="1">
    <location>
        <begin position="138"/>
        <end position="172"/>
    </location>
</feature>
<dbReference type="InterPro" id="IPR036365">
    <property type="entry name" value="PGBD-like_sf"/>
</dbReference>
<protein>
    <recommendedName>
        <fullName evidence="1">Peptidoglycan binding-like domain-containing protein</fullName>
    </recommendedName>
</protein>
<comment type="caution">
    <text evidence="2">The sequence shown here is derived from an EMBL/GenBank/DDBJ whole genome shotgun (WGS) entry which is preliminary data.</text>
</comment>
<proteinExistence type="predicted"/>
<dbReference type="Pfam" id="PF01471">
    <property type="entry name" value="PG_binding_1"/>
    <property type="match status" value="1"/>
</dbReference>